<accession>A0A327QYD3</accession>
<evidence type="ECO:0000313" key="1">
    <source>
        <dbReference type="EMBL" id="RAJ08433.1"/>
    </source>
</evidence>
<dbReference type="RefSeq" id="WP_111596585.1">
    <property type="nucleotide sequence ID" value="NZ_QLLL01000002.1"/>
</dbReference>
<reference evidence="1 2" key="1">
    <citation type="submission" date="2018-06" db="EMBL/GenBank/DDBJ databases">
        <title>Genomic Encyclopedia of Archaeal and Bacterial Type Strains, Phase II (KMG-II): from individual species to whole genera.</title>
        <authorList>
            <person name="Goeker M."/>
        </authorList>
    </citation>
    <scope>NUCLEOTIDE SEQUENCE [LARGE SCALE GENOMIC DNA]</scope>
    <source>
        <strain evidence="1 2">DSM 23857</strain>
    </source>
</reference>
<comment type="caution">
    <text evidence="1">The sequence shown here is derived from an EMBL/GenBank/DDBJ whole genome shotgun (WGS) entry which is preliminary data.</text>
</comment>
<dbReference type="Proteomes" id="UP000249547">
    <property type="component" value="Unassembled WGS sequence"/>
</dbReference>
<organism evidence="1 2">
    <name type="scientific">Chitinophaga skermanii</name>
    <dbReference type="NCBI Taxonomy" id="331697"/>
    <lineage>
        <taxon>Bacteria</taxon>
        <taxon>Pseudomonadati</taxon>
        <taxon>Bacteroidota</taxon>
        <taxon>Chitinophagia</taxon>
        <taxon>Chitinophagales</taxon>
        <taxon>Chitinophagaceae</taxon>
        <taxon>Chitinophaga</taxon>
    </lineage>
</organism>
<dbReference type="InterPro" id="IPR025361">
    <property type="entry name" value="DUF4265"/>
</dbReference>
<dbReference type="Pfam" id="PF14085">
    <property type="entry name" value="DUF4265"/>
    <property type="match status" value="1"/>
</dbReference>
<dbReference type="AlphaFoldDB" id="A0A327QYD3"/>
<sequence length="158" mass="17950">MENNAQVEDVRIILESTNEDGELQREEVWAEKVGDEYTICNIPFLTNGMSYGDVVNAIEKDGEIIAQNVVKSSGNSTVHIMIKQVQLTKQIGEDFEALGCDWEASMHDGYISVHVPATTPYEPVIEYLLEGYQSKVWDFKESNLAHRVKGNYKKEDYQ</sequence>
<dbReference type="OrthoDB" id="1030945at2"/>
<dbReference type="EMBL" id="QLLL01000002">
    <property type="protein sequence ID" value="RAJ08433.1"/>
    <property type="molecule type" value="Genomic_DNA"/>
</dbReference>
<keyword evidence="2" id="KW-1185">Reference proteome</keyword>
<proteinExistence type="predicted"/>
<evidence type="ECO:0000313" key="2">
    <source>
        <dbReference type="Proteomes" id="UP000249547"/>
    </source>
</evidence>
<name>A0A327QYD3_9BACT</name>
<gene>
    <name evidence="1" type="ORF">LX64_01084</name>
</gene>
<protein>
    <submittedName>
        <fullName evidence="1">Uncharacterized protein DUF4265</fullName>
    </submittedName>
</protein>